<keyword evidence="11" id="KW-0560">Oxidoreductase</keyword>
<feature type="binding site" description="axial binding residue" evidence="14">
    <location>
        <position position="515"/>
    </location>
    <ligand>
        <name>heme</name>
        <dbReference type="ChEBI" id="CHEBI:30413"/>
    </ligand>
    <ligandPart>
        <name>Fe</name>
        <dbReference type="ChEBI" id="CHEBI:18248"/>
    </ligandPart>
</feature>
<dbReference type="PRINTS" id="PR00385">
    <property type="entry name" value="P450"/>
</dbReference>
<dbReference type="FunFam" id="3.30.160.60:FF:000065">
    <property type="entry name" value="B-cell CLL/lymphoma 6, member B"/>
    <property type="match status" value="1"/>
</dbReference>
<evidence type="ECO:0000256" key="15">
    <source>
        <dbReference type="PROSITE-ProRule" id="PRU00042"/>
    </source>
</evidence>
<protein>
    <recommendedName>
        <fullName evidence="17">C2H2-type domain-containing protein</fullName>
    </recommendedName>
</protein>
<feature type="domain" description="C2H2-type" evidence="17">
    <location>
        <begin position="162"/>
        <end position="190"/>
    </location>
</feature>
<dbReference type="Gene3D" id="3.30.160.60">
    <property type="entry name" value="Classic Zinc Finger"/>
    <property type="match status" value="2"/>
</dbReference>
<proteinExistence type="inferred from homology"/>
<dbReference type="InterPro" id="IPR050196">
    <property type="entry name" value="Cytochrome_P450_Monoox"/>
</dbReference>
<keyword evidence="9 15" id="KW-0863">Zinc-finger</keyword>
<comment type="cofactor">
    <cofactor evidence="1 14">
        <name>heme</name>
        <dbReference type="ChEBI" id="CHEBI:30413"/>
    </cofactor>
</comment>
<dbReference type="GO" id="GO:0008270">
    <property type="term" value="F:zinc ion binding"/>
    <property type="evidence" value="ECO:0007669"/>
    <property type="project" value="UniProtKB-KW"/>
</dbReference>
<dbReference type="SUPFAM" id="SSF57667">
    <property type="entry name" value="beta-beta-alpha zinc fingers"/>
    <property type="match status" value="1"/>
</dbReference>
<accession>A0ABD2W6A9</accession>
<evidence type="ECO:0000256" key="6">
    <source>
        <dbReference type="ARBA" id="ARBA00022617"/>
    </source>
</evidence>
<gene>
    <name evidence="18" type="ORF">TKK_016321</name>
</gene>
<dbReference type="EMBL" id="JBJJXI010000129">
    <property type="protein sequence ID" value="KAL3388604.1"/>
    <property type="molecule type" value="Genomic_DNA"/>
</dbReference>
<evidence type="ECO:0000256" key="13">
    <source>
        <dbReference type="ARBA" id="ARBA00023033"/>
    </source>
</evidence>
<evidence type="ECO:0000256" key="14">
    <source>
        <dbReference type="PIRSR" id="PIRSR602403-1"/>
    </source>
</evidence>
<evidence type="ECO:0000313" key="18">
    <source>
        <dbReference type="EMBL" id="KAL3388604.1"/>
    </source>
</evidence>
<dbReference type="InterPro" id="IPR036236">
    <property type="entry name" value="Znf_C2H2_sf"/>
</dbReference>
<evidence type="ECO:0000256" key="1">
    <source>
        <dbReference type="ARBA" id="ARBA00001971"/>
    </source>
</evidence>
<name>A0ABD2W6A9_9HYME</name>
<reference evidence="18 19" key="1">
    <citation type="journal article" date="2024" name="bioRxiv">
        <title>A reference genome for Trichogramma kaykai: A tiny desert-dwelling parasitoid wasp with competing sex-ratio distorters.</title>
        <authorList>
            <person name="Culotta J."/>
            <person name="Lindsey A.R."/>
        </authorList>
    </citation>
    <scope>NUCLEOTIDE SEQUENCE [LARGE SCALE GENOMIC DNA]</scope>
    <source>
        <strain evidence="18 19">KSX58</strain>
    </source>
</reference>
<evidence type="ECO:0000256" key="16">
    <source>
        <dbReference type="SAM" id="Phobius"/>
    </source>
</evidence>
<dbReference type="Pfam" id="PF00096">
    <property type="entry name" value="zf-C2H2"/>
    <property type="match status" value="1"/>
</dbReference>
<keyword evidence="12 14" id="KW-0408">Iron</keyword>
<dbReference type="InterPro" id="IPR002403">
    <property type="entry name" value="Cyt_P450_E_grp-IV"/>
</dbReference>
<keyword evidence="13" id="KW-0503">Monooxygenase</keyword>
<dbReference type="PRINTS" id="PR00465">
    <property type="entry name" value="EP450IV"/>
</dbReference>
<dbReference type="Pfam" id="PF00067">
    <property type="entry name" value="p450"/>
    <property type="match status" value="1"/>
</dbReference>
<dbReference type="AlphaFoldDB" id="A0ABD2W6A9"/>
<dbReference type="InterPro" id="IPR036396">
    <property type="entry name" value="Cyt_P450_sf"/>
</dbReference>
<dbReference type="GO" id="GO:0005789">
    <property type="term" value="C:endoplasmic reticulum membrane"/>
    <property type="evidence" value="ECO:0007669"/>
    <property type="project" value="UniProtKB-SubCell"/>
</dbReference>
<evidence type="ECO:0000256" key="11">
    <source>
        <dbReference type="ARBA" id="ARBA00023002"/>
    </source>
</evidence>
<dbReference type="InterPro" id="IPR013087">
    <property type="entry name" value="Znf_C2H2_type"/>
</dbReference>
<comment type="subcellular location">
    <subcellularLocation>
        <location evidence="4">Endoplasmic reticulum membrane</location>
        <topology evidence="4">Peripheral membrane protein</topology>
    </subcellularLocation>
    <subcellularLocation>
        <location evidence="3">Microsome membrane</location>
        <topology evidence="3">Peripheral membrane protein</topology>
    </subcellularLocation>
</comment>
<evidence type="ECO:0000256" key="8">
    <source>
        <dbReference type="ARBA" id="ARBA00022737"/>
    </source>
</evidence>
<keyword evidence="16" id="KW-0472">Membrane</keyword>
<keyword evidence="16" id="KW-0812">Transmembrane</keyword>
<comment type="caution">
    <text evidence="18">The sequence shown here is derived from an EMBL/GenBank/DDBJ whole genome shotgun (WGS) entry which is preliminary data.</text>
</comment>
<feature type="transmembrane region" description="Helical" evidence="16">
    <location>
        <begin position="5"/>
        <end position="24"/>
    </location>
</feature>
<keyword evidence="16" id="KW-1133">Transmembrane helix</keyword>
<comment type="function">
    <text evidence="2">May be involved in the metabolism of insect hormones and in the breakdown of synthetic insecticides.</text>
</comment>
<keyword evidence="6 14" id="KW-0349">Heme</keyword>
<dbReference type="Pfam" id="PF13894">
    <property type="entry name" value="zf-C2H2_4"/>
    <property type="match status" value="1"/>
</dbReference>
<evidence type="ECO:0000256" key="3">
    <source>
        <dbReference type="ARBA" id="ARBA00004174"/>
    </source>
</evidence>
<evidence type="ECO:0000256" key="7">
    <source>
        <dbReference type="ARBA" id="ARBA00022723"/>
    </source>
</evidence>
<dbReference type="Proteomes" id="UP001627154">
    <property type="component" value="Unassembled WGS sequence"/>
</dbReference>
<keyword evidence="10" id="KW-0862">Zinc</keyword>
<dbReference type="PROSITE" id="PS00028">
    <property type="entry name" value="ZINC_FINGER_C2H2_1"/>
    <property type="match status" value="2"/>
</dbReference>
<evidence type="ECO:0000313" key="19">
    <source>
        <dbReference type="Proteomes" id="UP001627154"/>
    </source>
</evidence>
<dbReference type="FunFam" id="3.30.160.60:FF:000100">
    <property type="entry name" value="Zinc finger 45-like"/>
    <property type="match status" value="1"/>
</dbReference>
<evidence type="ECO:0000256" key="5">
    <source>
        <dbReference type="ARBA" id="ARBA00010617"/>
    </source>
</evidence>
<evidence type="ECO:0000256" key="9">
    <source>
        <dbReference type="ARBA" id="ARBA00022771"/>
    </source>
</evidence>
<dbReference type="InterPro" id="IPR001128">
    <property type="entry name" value="Cyt_P450"/>
</dbReference>
<keyword evidence="19" id="KW-1185">Reference proteome</keyword>
<dbReference type="SMART" id="SM00355">
    <property type="entry name" value="ZnF_C2H2"/>
    <property type="match status" value="2"/>
</dbReference>
<sequence>MGPILLCVIFVAGVYLMITFYLHVSDYLESNTALRHIPSPGNLPFVGLSWQWSRIAPENRFKWFNELCYSFKRGIIVTWFGLHPIVNVRKPDQIKTVLKSYCFVQKSQKYKLLRPWLGKGLLISNAHDRSKPFECEICHKSFGYKSVLDRHMNALHNRSKPFECNICRKSFGRKYVLQNHVNTVHDHIKPFEYEYSEWHRSLISRTFHQSRNDDFIEIIQKKVTILLEQIQLEINKNVKEPIDILHLMSKYSLDVVCENVLGVDLDCQRVPFNPYVEALQKLCNVSIDRYYEFLMKWDYLFYKTAKGRELMTAIDIVREFTEEIIKQRISLRKNTEEKPKCKSFLDALLDVYEEFKYESTVTIEQIREELDAYIFSAYSATSAAISWALFALGNAQKAQARVSAEMREAAESTSSKPASIRQLLDLKYLDRVAKEVLRLYPSVPTVGRCLEKDLVLDFYFIPKGTQVDLHVYQLHHDPDVWDDPERFEPDRFLPENCNVRHSHAYAPFADGPRACLGRDQALLEMKLVLSALLAKWRVYSCLRPAEMKLRADFNLRPADDKISIIKEEPNDMCYNENDDGEIEDETSETKNLQYLRCLQENTLLEHLGSHDDRMTAVRH</sequence>
<evidence type="ECO:0000256" key="2">
    <source>
        <dbReference type="ARBA" id="ARBA00003690"/>
    </source>
</evidence>
<keyword evidence="8" id="KW-0677">Repeat</keyword>
<dbReference type="SUPFAM" id="SSF48264">
    <property type="entry name" value="Cytochrome P450"/>
    <property type="match status" value="2"/>
</dbReference>
<keyword evidence="7 14" id="KW-0479">Metal-binding</keyword>
<dbReference type="GO" id="GO:0004497">
    <property type="term" value="F:monooxygenase activity"/>
    <property type="evidence" value="ECO:0007669"/>
    <property type="project" value="UniProtKB-KW"/>
</dbReference>
<feature type="domain" description="C2H2-type" evidence="17">
    <location>
        <begin position="133"/>
        <end position="161"/>
    </location>
</feature>
<dbReference type="PANTHER" id="PTHR24291">
    <property type="entry name" value="CYTOCHROME P450 FAMILY 4"/>
    <property type="match status" value="1"/>
</dbReference>
<evidence type="ECO:0000259" key="17">
    <source>
        <dbReference type="PROSITE" id="PS50157"/>
    </source>
</evidence>
<dbReference type="PROSITE" id="PS50157">
    <property type="entry name" value="ZINC_FINGER_C2H2_2"/>
    <property type="match status" value="2"/>
</dbReference>
<evidence type="ECO:0000256" key="12">
    <source>
        <dbReference type="ARBA" id="ARBA00023004"/>
    </source>
</evidence>
<evidence type="ECO:0000256" key="10">
    <source>
        <dbReference type="ARBA" id="ARBA00022833"/>
    </source>
</evidence>
<evidence type="ECO:0000256" key="4">
    <source>
        <dbReference type="ARBA" id="ARBA00004406"/>
    </source>
</evidence>
<dbReference type="PANTHER" id="PTHR24291:SF201">
    <property type="entry name" value="CYTOCHROME P450, FAMILY 4, SUBFAMILY B, POLYPEPTIDE 7"/>
    <property type="match status" value="1"/>
</dbReference>
<organism evidence="18 19">
    <name type="scientific">Trichogramma kaykai</name>
    <dbReference type="NCBI Taxonomy" id="54128"/>
    <lineage>
        <taxon>Eukaryota</taxon>
        <taxon>Metazoa</taxon>
        <taxon>Ecdysozoa</taxon>
        <taxon>Arthropoda</taxon>
        <taxon>Hexapoda</taxon>
        <taxon>Insecta</taxon>
        <taxon>Pterygota</taxon>
        <taxon>Neoptera</taxon>
        <taxon>Endopterygota</taxon>
        <taxon>Hymenoptera</taxon>
        <taxon>Apocrita</taxon>
        <taxon>Proctotrupomorpha</taxon>
        <taxon>Chalcidoidea</taxon>
        <taxon>Trichogrammatidae</taxon>
        <taxon>Trichogramma</taxon>
    </lineage>
</organism>
<dbReference type="Gene3D" id="1.10.630.10">
    <property type="entry name" value="Cytochrome P450"/>
    <property type="match status" value="1"/>
</dbReference>
<comment type="similarity">
    <text evidence="5">Belongs to the cytochrome P450 family.</text>
</comment>